<feature type="transmembrane region" description="Helical" evidence="1">
    <location>
        <begin position="112"/>
        <end position="137"/>
    </location>
</feature>
<comment type="caution">
    <text evidence="2">The sequence shown here is derived from an EMBL/GenBank/DDBJ whole genome shotgun (WGS) entry which is preliminary data.</text>
</comment>
<reference evidence="2 3" key="1">
    <citation type="submission" date="2019-03" db="EMBL/GenBank/DDBJ databases">
        <title>Genomic Encyclopedia of Type Strains, Phase IV (KMG-IV): sequencing the most valuable type-strain genomes for metagenomic binning, comparative biology and taxonomic classification.</title>
        <authorList>
            <person name="Goeker M."/>
        </authorList>
    </citation>
    <scope>NUCLEOTIDE SEQUENCE [LARGE SCALE GENOMIC DNA]</scope>
    <source>
        <strain evidence="2 3">DSM 45707</strain>
    </source>
</reference>
<evidence type="ECO:0000313" key="3">
    <source>
        <dbReference type="Proteomes" id="UP000294937"/>
    </source>
</evidence>
<sequence>MFIQRYWRWWIEATFVLISITLLKIWVFPFFISIWFPTNDLSSLMLEWTLIMVGIITCFIYIGLGSSAKFSHRLSLSEAIICFFIIHIPLLLPEWAGMLEIKTGWKNMIGDLFALFFPKQSLPLGLMFSIYFSLFLFGRGIQVQETYDQERDSLTKVTQKNR</sequence>
<feature type="transmembrane region" description="Helical" evidence="1">
    <location>
        <begin position="42"/>
        <end position="62"/>
    </location>
</feature>
<name>A0A4R3L3X1_9BACL</name>
<dbReference type="RefSeq" id="WP_131925659.1">
    <property type="nucleotide sequence ID" value="NZ_SMAG01000007.1"/>
</dbReference>
<evidence type="ECO:0000313" key="2">
    <source>
        <dbReference type="EMBL" id="TCS93380.1"/>
    </source>
</evidence>
<keyword evidence="3" id="KW-1185">Reference proteome</keyword>
<keyword evidence="1" id="KW-1133">Transmembrane helix</keyword>
<dbReference type="AlphaFoldDB" id="A0A4R3L3X1"/>
<accession>A0A4R3L3X1</accession>
<evidence type="ECO:0000256" key="1">
    <source>
        <dbReference type="SAM" id="Phobius"/>
    </source>
</evidence>
<keyword evidence="1" id="KW-0472">Membrane</keyword>
<dbReference type="EMBL" id="SMAG01000007">
    <property type="protein sequence ID" value="TCS93380.1"/>
    <property type="molecule type" value="Genomic_DNA"/>
</dbReference>
<organism evidence="2 3">
    <name type="scientific">Hazenella coriacea</name>
    <dbReference type="NCBI Taxonomy" id="1179467"/>
    <lineage>
        <taxon>Bacteria</taxon>
        <taxon>Bacillati</taxon>
        <taxon>Bacillota</taxon>
        <taxon>Bacilli</taxon>
        <taxon>Bacillales</taxon>
        <taxon>Thermoactinomycetaceae</taxon>
        <taxon>Hazenella</taxon>
    </lineage>
</organism>
<proteinExistence type="predicted"/>
<protein>
    <submittedName>
        <fullName evidence="2">Uncharacterized protein</fullName>
    </submittedName>
</protein>
<gene>
    <name evidence="2" type="ORF">EDD58_10726</name>
</gene>
<feature type="transmembrane region" description="Helical" evidence="1">
    <location>
        <begin position="9"/>
        <end position="36"/>
    </location>
</feature>
<dbReference type="Proteomes" id="UP000294937">
    <property type="component" value="Unassembled WGS sequence"/>
</dbReference>
<feature type="transmembrane region" description="Helical" evidence="1">
    <location>
        <begin position="74"/>
        <end position="92"/>
    </location>
</feature>
<dbReference type="OrthoDB" id="2989731at2"/>
<keyword evidence="1" id="KW-0812">Transmembrane</keyword>